<evidence type="ECO:0000313" key="2">
    <source>
        <dbReference type="Proteomes" id="UP000565441"/>
    </source>
</evidence>
<sequence length="368" mass="42843">MGQYFIVRNLDNSAQFETHVGGKFGEFYPHIGSVDFMLAFWRPEPGYKRVIAKPYSSLITSTPEPESRNCDRHYPEQSLANETGNGLGQLSFELIDIIYEALDDIVDVVRFAVTCQRFYDIGRRHLEVYVAGTFIESWAGDRIICLGDYARMDDLPPGLLNDEEREFINSNLEDGEDDYVSDQLRILQALNPLWHIHQKKEIYQRYAYDLENFWWRLGGWRRKDEAQIELEAALILCELIEETPGRRHLPTFTEIYSDDYVLRNLTTKQFIRGDAIRDLWEAPEYPFMHTIRFDHALIIRITWSSDDSLALEYDGPIQIVRGKWAGHRFDLCKVNAVRNEEGIIDDWKDVSREVLDEVVEVLAGHLGP</sequence>
<name>A0A8H5M3H7_9AGAR</name>
<keyword evidence="2" id="KW-1185">Reference proteome</keyword>
<dbReference type="EMBL" id="JAACJP010000016">
    <property type="protein sequence ID" value="KAF5379417.1"/>
    <property type="molecule type" value="Genomic_DNA"/>
</dbReference>
<comment type="caution">
    <text evidence="1">The sequence shown here is derived from an EMBL/GenBank/DDBJ whole genome shotgun (WGS) entry which is preliminary data.</text>
</comment>
<proteinExistence type="predicted"/>
<organism evidence="1 2">
    <name type="scientific">Tricholomella constricta</name>
    <dbReference type="NCBI Taxonomy" id="117010"/>
    <lineage>
        <taxon>Eukaryota</taxon>
        <taxon>Fungi</taxon>
        <taxon>Dikarya</taxon>
        <taxon>Basidiomycota</taxon>
        <taxon>Agaricomycotina</taxon>
        <taxon>Agaricomycetes</taxon>
        <taxon>Agaricomycetidae</taxon>
        <taxon>Agaricales</taxon>
        <taxon>Tricholomatineae</taxon>
        <taxon>Lyophyllaceae</taxon>
        <taxon>Tricholomella</taxon>
    </lineage>
</organism>
<accession>A0A8H5M3H7</accession>
<gene>
    <name evidence="1" type="ORF">D9615_006537</name>
</gene>
<dbReference type="AlphaFoldDB" id="A0A8H5M3H7"/>
<reference evidence="1 2" key="1">
    <citation type="journal article" date="2020" name="ISME J.">
        <title>Uncovering the hidden diversity of litter-decomposition mechanisms in mushroom-forming fungi.</title>
        <authorList>
            <person name="Floudas D."/>
            <person name="Bentzer J."/>
            <person name="Ahren D."/>
            <person name="Johansson T."/>
            <person name="Persson P."/>
            <person name="Tunlid A."/>
        </authorList>
    </citation>
    <scope>NUCLEOTIDE SEQUENCE [LARGE SCALE GENOMIC DNA]</scope>
    <source>
        <strain evidence="1 2">CBS 661.87</strain>
    </source>
</reference>
<dbReference type="OrthoDB" id="2588098at2759"/>
<evidence type="ECO:0000313" key="1">
    <source>
        <dbReference type="EMBL" id="KAF5379417.1"/>
    </source>
</evidence>
<protein>
    <submittedName>
        <fullName evidence="1">Uncharacterized protein</fullName>
    </submittedName>
</protein>
<dbReference type="Proteomes" id="UP000565441">
    <property type="component" value="Unassembled WGS sequence"/>
</dbReference>